<comment type="subunit">
    <text evidence="6">Heterotrimer.</text>
</comment>
<evidence type="ECO:0000256" key="2">
    <source>
        <dbReference type="ARBA" id="ARBA00023015"/>
    </source>
</evidence>
<evidence type="ECO:0000313" key="8">
    <source>
        <dbReference type="EMBL" id="CAI8614941.1"/>
    </source>
</evidence>
<evidence type="ECO:0000256" key="5">
    <source>
        <dbReference type="ARBA" id="ARBA00023242"/>
    </source>
</evidence>
<sequence length="336" mass="36262">MAMQTVYVKEHEGIAHNFVGQLSSGNSNSATAPWWSGFGSQSVYGEAGGGQIKSFSLEPSFAVVDQLAGNKQSGRGGGEHVMGKGHGNQFTIFPDDFKMSGDAQKPHTAISLQSSLPDTPTHFELGFSQPMICTKYPYADQFYGLISTYGPQVPGRIMLPLNMTSDDGPIYVNAKQYHGIIRRRQSRAKAVLGQKLIKRRKPYMHESRHLHAMRRPRGCGGRFLNTKKPSKGDGKSVSKVHKFCGQQLQCSGSPSSELLESYVGTLNSSKETNGSSPNISGSEVTSLYSRGNLGSFSLNHLGPGVHSLADMIDGGRGVIMPTKWVTTAGNCCNLEA</sequence>
<dbReference type="PRINTS" id="PR00616">
    <property type="entry name" value="CCAATSUBUNTB"/>
</dbReference>
<organism evidence="8 9">
    <name type="scientific">Vicia faba</name>
    <name type="common">Broad bean</name>
    <name type="synonym">Faba vulgaris</name>
    <dbReference type="NCBI Taxonomy" id="3906"/>
    <lineage>
        <taxon>Eukaryota</taxon>
        <taxon>Viridiplantae</taxon>
        <taxon>Streptophyta</taxon>
        <taxon>Embryophyta</taxon>
        <taxon>Tracheophyta</taxon>
        <taxon>Spermatophyta</taxon>
        <taxon>Magnoliopsida</taxon>
        <taxon>eudicotyledons</taxon>
        <taxon>Gunneridae</taxon>
        <taxon>Pentapetalae</taxon>
        <taxon>rosids</taxon>
        <taxon>fabids</taxon>
        <taxon>Fabales</taxon>
        <taxon>Fabaceae</taxon>
        <taxon>Papilionoideae</taxon>
        <taxon>50 kb inversion clade</taxon>
        <taxon>NPAAA clade</taxon>
        <taxon>Hologalegina</taxon>
        <taxon>IRL clade</taxon>
        <taxon>Fabeae</taxon>
        <taxon>Vicia</taxon>
    </lineage>
</organism>
<dbReference type="EMBL" id="OX451740">
    <property type="protein sequence ID" value="CAI8614941.1"/>
    <property type="molecule type" value="Genomic_DNA"/>
</dbReference>
<keyword evidence="3 6" id="KW-0238">DNA-binding</keyword>
<dbReference type="GO" id="GO:0003677">
    <property type="term" value="F:DNA binding"/>
    <property type="evidence" value="ECO:0007669"/>
    <property type="project" value="UniProtKB-KW"/>
</dbReference>
<reference evidence="8 9" key="1">
    <citation type="submission" date="2023-01" db="EMBL/GenBank/DDBJ databases">
        <authorList>
            <person name="Kreplak J."/>
        </authorList>
    </citation>
    <scope>NUCLEOTIDE SEQUENCE [LARGE SCALE GENOMIC DNA]</scope>
</reference>
<dbReference type="Proteomes" id="UP001157006">
    <property type="component" value="Chromosome 5"/>
</dbReference>
<dbReference type="InterPro" id="IPR001289">
    <property type="entry name" value="NFYA"/>
</dbReference>
<evidence type="ECO:0000256" key="4">
    <source>
        <dbReference type="ARBA" id="ARBA00023163"/>
    </source>
</evidence>
<evidence type="ECO:0000256" key="6">
    <source>
        <dbReference type="RuleBase" id="RU367155"/>
    </source>
</evidence>
<dbReference type="AlphaFoldDB" id="A0AAV1AWQ3"/>
<protein>
    <recommendedName>
        <fullName evidence="6">Nuclear transcription factor Y subunit</fullName>
    </recommendedName>
</protein>
<dbReference type="GO" id="GO:0005634">
    <property type="term" value="C:nucleus"/>
    <property type="evidence" value="ECO:0007669"/>
    <property type="project" value="UniProtKB-SubCell"/>
</dbReference>
<keyword evidence="5 6" id="KW-0539">Nucleus</keyword>
<feature type="region of interest" description="Disordered" evidence="7">
    <location>
        <begin position="215"/>
        <end position="237"/>
    </location>
</feature>
<dbReference type="PROSITE" id="PS51152">
    <property type="entry name" value="NFYA_HAP2_2"/>
    <property type="match status" value="1"/>
</dbReference>
<keyword evidence="9" id="KW-1185">Reference proteome</keyword>
<dbReference type="SMART" id="SM00521">
    <property type="entry name" value="CBF"/>
    <property type="match status" value="1"/>
</dbReference>
<proteinExistence type="inferred from homology"/>
<keyword evidence="2 6" id="KW-0805">Transcription regulation</keyword>
<dbReference type="Pfam" id="PF02045">
    <property type="entry name" value="CBFB_NFYA"/>
    <property type="match status" value="1"/>
</dbReference>
<dbReference type="GO" id="GO:0003700">
    <property type="term" value="F:DNA-binding transcription factor activity"/>
    <property type="evidence" value="ECO:0007669"/>
    <property type="project" value="UniProtKB-UniRule"/>
</dbReference>
<dbReference type="PANTHER" id="PTHR12632">
    <property type="entry name" value="TRANSCRIPTION FACTOR NF-Y ALPHA-RELATED"/>
    <property type="match status" value="1"/>
</dbReference>
<accession>A0AAV1AWQ3</accession>
<dbReference type="Gene3D" id="6.10.250.2430">
    <property type="match status" value="1"/>
</dbReference>
<evidence type="ECO:0000256" key="3">
    <source>
        <dbReference type="ARBA" id="ARBA00023125"/>
    </source>
</evidence>
<gene>
    <name evidence="8" type="ORF">VFH_V154600</name>
</gene>
<comment type="function">
    <text evidence="6">Component of the sequence-specific heterotrimeric transcription factor (NF-Y) which specifically recognizes a 5'-CCAAT-3' box motif found in the promoters of its target genes.</text>
</comment>
<name>A0AAV1AWQ3_VICFA</name>
<evidence type="ECO:0000313" key="9">
    <source>
        <dbReference type="Proteomes" id="UP001157006"/>
    </source>
</evidence>
<comment type="subcellular location">
    <subcellularLocation>
        <location evidence="1 6">Nucleus</location>
    </subcellularLocation>
</comment>
<comment type="similarity">
    <text evidence="6">Belongs to the NFYA/HAP2 subunit family.</text>
</comment>
<evidence type="ECO:0000256" key="1">
    <source>
        <dbReference type="ARBA" id="ARBA00004123"/>
    </source>
</evidence>
<keyword evidence="4 6" id="KW-0804">Transcription</keyword>
<evidence type="ECO:0000256" key="7">
    <source>
        <dbReference type="SAM" id="MobiDB-lite"/>
    </source>
</evidence>